<dbReference type="Proteomes" id="UP001597182">
    <property type="component" value="Unassembled WGS sequence"/>
</dbReference>
<dbReference type="RefSeq" id="WP_339123061.1">
    <property type="nucleotide sequence ID" value="NZ_BAABKS010000085.1"/>
</dbReference>
<dbReference type="InterPro" id="IPR037401">
    <property type="entry name" value="SnoaL-like"/>
</dbReference>
<feature type="domain" description="SnoaL-like" evidence="1">
    <location>
        <begin position="2"/>
        <end position="124"/>
    </location>
</feature>
<dbReference type="Gene3D" id="3.10.450.50">
    <property type="match status" value="1"/>
</dbReference>
<keyword evidence="3" id="KW-1185">Reference proteome</keyword>
<dbReference type="SUPFAM" id="SSF54427">
    <property type="entry name" value="NTF2-like"/>
    <property type="match status" value="1"/>
</dbReference>
<dbReference type="InterPro" id="IPR032710">
    <property type="entry name" value="NTF2-like_dom_sf"/>
</dbReference>
<evidence type="ECO:0000259" key="1">
    <source>
        <dbReference type="Pfam" id="PF13577"/>
    </source>
</evidence>
<name>A0ABW3VEC6_9PSEU</name>
<reference evidence="3" key="1">
    <citation type="journal article" date="2019" name="Int. J. Syst. Evol. Microbiol.">
        <title>The Global Catalogue of Microorganisms (GCM) 10K type strain sequencing project: providing services to taxonomists for standard genome sequencing and annotation.</title>
        <authorList>
            <consortium name="The Broad Institute Genomics Platform"/>
            <consortium name="The Broad Institute Genome Sequencing Center for Infectious Disease"/>
            <person name="Wu L."/>
            <person name="Ma J."/>
        </authorList>
    </citation>
    <scope>NUCLEOTIDE SEQUENCE [LARGE SCALE GENOMIC DNA]</scope>
    <source>
        <strain evidence="3">CCUG 49018</strain>
    </source>
</reference>
<comment type="caution">
    <text evidence="2">The sequence shown here is derived from an EMBL/GenBank/DDBJ whole genome shotgun (WGS) entry which is preliminary data.</text>
</comment>
<protein>
    <submittedName>
        <fullName evidence="2">Nuclear transport factor 2 family protein</fullName>
    </submittedName>
</protein>
<accession>A0ABW3VEC6</accession>
<evidence type="ECO:0000313" key="3">
    <source>
        <dbReference type="Proteomes" id="UP001597182"/>
    </source>
</evidence>
<evidence type="ECO:0000313" key="2">
    <source>
        <dbReference type="EMBL" id="MFD1232604.1"/>
    </source>
</evidence>
<proteinExistence type="predicted"/>
<organism evidence="2 3">
    <name type="scientific">Pseudonocardia benzenivorans</name>
    <dbReference type="NCBI Taxonomy" id="228005"/>
    <lineage>
        <taxon>Bacteria</taxon>
        <taxon>Bacillati</taxon>
        <taxon>Actinomycetota</taxon>
        <taxon>Actinomycetes</taxon>
        <taxon>Pseudonocardiales</taxon>
        <taxon>Pseudonocardiaceae</taxon>
        <taxon>Pseudonocardia</taxon>
    </lineage>
</organism>
<sequence length="130" mass="14092">MLAVHQLYGRQSHAIDSGRAADWAATFTSDGEFRSPSYPEPSTGTVELTAFAERFHAACVESGEALHHVISTVDVAATGPDALTSTAYLQIVGTPRGESSRLLRITTIVDELVRTPGGWRIRRRVVLRDG</sequence>
<dbReference type="Pfam" id="PF13577">
    <property type="entry name" value="SnoaL_4"/>
    <property type="match status" value="1"/>
</dbReference>
<dbReference type="EMBL" id="JBHTMB010000026">
    <property type="protein sequence ID" value="MFD1232604.1"/>
    <property type="molecule type" value="Genomic_DNA"/>
</dbReference>
<gene>
    <name evidence="2" type="ORF">ACFQ34_04850</name>
</gene>